<organism evidence="1 3">
    <name type="scientific">Didymodactylos carnosus</name>
    <dbReference type="NCBI Taxonomy" id="1234261"/>
    <lineage>
        <taxon>Eukaryota</taxon>
        <taxon>Metazoa</taxon>
        <taxon>Spiralia</taxon>
        <taxon>Gnathifera</taxon>
        <taxon>Rotifera</taxon>
        <taxon>Eurotatoria</taxon>
        <taxon>Bdelloidea</taxon>
        <taxon>Philodinida</taxon>
        <taxon>Philodinidae</taxon>
        <taxon>Didymodactylos</taxon>
    </lineage>
</organism>
<gene>
    <name evidence="1" type="ORF">GPM918_LOCUS45606</name>
    <name evidence="2" type="ORF">SRO942_LOCUS48269</name>
</gene>
<dbReference type="AlphaFoldDB" id="A0A816F0I8"/>
<feature type="non-terminal residue" evidence="1">
    <location>
        <position position="202"/>
    </location>
</feature>
<sequence length="202" mass="23560">PAWSITYNPLDSEQKAFNNFVGFPRQTHGLKQQYETDLTFSDNIHKIPALAFLEPDSVIDGFETLCARLDDTYQDILDYMEDTYIGRIRGAIRRQPLFNIDFWNIRNRVLNNTHKTNNNVEAWHQKMNSAFLRNHPNLWTFLEKLIKQENILHTDIIKAKSGQAPTISKQYISVHKRLHNLVENPPPSVYEQLEAIGRLISL</sequence>
<dbReference type="EMBL" id="CAJOBC010123399">
    <property type="protein sequence ID" value="CAF4584569.1"/>
    <property type="molecule type" value="Genomic_DNA"/>
</dbReference>
<keyword evidence="3" id="KW-1185">Reference proteome</keyword>
<evidence type="ECO:0000313" key="3">
    <source>
        <dbReference type="Proteomes" id="UP000663829"/>
    </source>
</evidence>
<comment type="caution">
    <text evidence="1">The sequence shown here is derived from an EMBL/GenBank/DDBJ whole genome shotgun (WGS) entry which is preliminary data.</text>
</comment>
<dbReference type="OrthoDB" id="6590017at2759"/>
<reference evidence="1" key="1">
    <citation type="submission" date="2021-02" db="EMBL/GenBank/DDBJ databases">
        <authorList>
            <person name="Nowell W R."/>
        </authorList>
    </citation>
    <scope>NUCLEOTIDE SEQUENCE</scope>
</reference>
<name>A0A816F0I8_9BILA</name>
<dbReference type="Proteomes" id="UP000681722">
    <property type="component" value="Unassembled WGS sequence"/>
</dbReference>
<accession>A0A816F0I8</accession>
<dbReference type="Proteomes" id="UP000663829">
    <property type="component" value="Unassembled WGS sequence"/>
</dbReference>
<proteinExistence type="predicted"/>
<dbReference type="EMBL" id="CAJNOQ010052200">
    <property type="protein sequence ID" value="CAF1652774.1"/>
    <property type="molecule type" value="Genomic_DNA"/>
</dbReference>
<evidence type="ECO:0000313" key="2">
    <source>
        <dbReference type="EMBL" id="CAF4584569.1"/>
    </source>
</evidence>
<protein>
    <submittedName>
        <fullName evidence="1">Uncharacterized protein</fullName>
    </submittedName>
</protein>
<evidence type="ECO:0000313" key="1">
    <source>
        <dbReference type="EMBL" id="CAF1652774.1"/>
    </source>
</evidence>